<feature type="region of interest" description="Disordered" evidence="1">
    <location>
        <begin position="1"/>
        <end position="59"/>
    </location>
</feature>
<proteinExistence type="predicted"/>
<protein>
    <submittedName>
        <fullName evidence="2">Uncharacterized protein</fullName>
    </submittedName>
</protein>
<feature type="compositionally biased region" description="Basic and acidic residues" evidence="1">
    <location>
        <begin position="16"/>
        <end position="43"/>
    </location>
</feature>
<sequence>MPGALRPAQGSLRPTETSECRPSRGDSPLRRDHTEDPDLEARGGEAAGRPAASLCGRGLPCPWTGDVSPGAGECGPATWGRHPPPPLRYTTPLDTVLPPHFLLSSAARPLLPALLPRELASQHWRAEDEAVNMNDRATPLELPSHT</sequence>
<reference evidence="2" key="1">
    <citation type="journal article" date="2022" name="bioRxiv">
        <title>Sequencing and chromosome-scale assembly of the giantPleurodeles waltlgenome.</title>
        <authorList>
            <person name="Brown T."/>
            <person name="Elewa A."/>
            <person name="Iarovenko S."/>
            <person name="Subramanian E."/>
            <person name="Araus A.J."/>
            <person name="Petzold A."/>
            <person name="Susuki M."/>
            <person name="Suzuki K.-i.T."/>
            <person name="Hayashi T."/>
            <person name="Toyoda A."/>
            <person name="Oliveira C."/>
            <person name="Osipova E."/>
            <person name="Leigh N.D."/>
            <person name="Simon A."/>
            <person name="Yun M.H."/>
        </authorList>
    </citation>
    <scope>NUCLEOTIDE SEQUENCE</scope>
    <source>
        <strain evidence="2">20211129_DDA</strain>
        <tissue evidence="2">Liver</tissue>
    </source>
</reference>
<gene>
    <name evidence="2" type="ORF">NDU88_003130</name>
</gene>
<evidence type="ECO:0000313" key="3">
    <source>
        <dbReference type="Proteomes" id="UP001066276"/>
    </source>
</evidence>
<organism evidence="2 3">
    <name type="scientific">Pleurodeles waltl</name>
    <name type="common">Iberian ribbed newt</name>
    <dbReference type="NCBI Taxonomy" id="8319"/>
    <lineage>
        <taxon>Eukaryota</taxon>
        <taxon>Metazoa</taxon>
        <taxon>Chordata</taxon>
        <taxon>Craniata</taxon>
        <taxon>Vertebrata</taxon>
        <taxon>Euteleostomi</taxon>
        <taxon>Amphibia</taxon>
        <taxon>Batrachia</taxon>
        <taxon>Caudata</taxon>
        <taxon>Salamandroidea</taxon>
        <taxon>Salamandridae</taxon>
        <taxon>Pleurodelinae</taxon>
        <taxon>Pleurodeles</taxon>
    </lineage>
</organism>
<keyword evidence="3" id="KW-1185">Reference proteome</keyword>
<evidence type="ECO:0000256" key="1">
    <source>
        <dbReference type="SAM" id="MobiDB-lite"/>
    </source>
</evidence>
<name>A0AAV7W192_PLEWA</name>
<accession>A0AAV7W192</accession>
<dbReference type="AlphaFoldDB" id="A0AAV7W192"/>
<dbReference type="EMBL" id="JANPWB010000002">
    <property type="protein sequence ID" value="KAJ1207740.1"/>
    <property type="molecule type" value="Genomic_DNA"/>
</dbReference>
<dbReference type="Proteomes" id="UP001066276">
    <property type="component" value="Chromosome 1_2"/>
</dbReference>
<evidence type="ECO:0000313" key="2">
    <source>
        <dbReference type="EMBL" id="KAJ1207740.1"/>
    </source>
</evidence>
<comment type="caution">
    <text evidence="2">The sequence shown here is derived from an EMBL/GenBank/DDBJ whole genome shotgun (WGS) entry which is preliminary data.</text>
</comment>